<protein>
    <submittedName>
        <fullName evidence="1">Uncharacterized protein</fullName>
    </submittedName>
</protein>
<gene>
    <name evidence="1" type="ORF">DFP72DRAFT_852132</name>
</gene>
<dbReference type="Proteomes" id="UP000521943">
    <property type="component" value="Unassembled WGS sequence"/>
</dbReference>
<dbReference type="EMBL" id="JACGCI010000060">
    <property type="protein sequence ID" value="KAF6749862.1"/>
    <property type="molecule type" value="Genomic_DNA"/>
</dbReference>
<proteinExistence type="predicted"/>
<reference evidence="1 2" key="1">
    <citation type="submission" date="2020-07" db="EMBL/GenBank/DDBJ databases">
        <title>Comparative genomics of pyrophilous fungi reveals a link between fire events and developmental genes.</title>
        <authorList>
            <consortium name="DOE Joint Genome Institute"/>
            <person name="Steindorff A.S."/>
            <person name="Carver A."/>
            <person name="Calhoun S."/>
            <person name="Stillman K."/>
            <person name="Liu H."/>
            <person name="Lipzen A."/>
            <person name="Pangilinan J."/>
            <person name="Labutti K."/>
            <person name="Bruns T.D."/>
            <person name="Grigoriev I.V."/>
        </authorList>
    </citation>
    <scope>NUCLEOTIDE SEQUENCE [LARGE SCALE GENOMIC DNA]</scope>
    <source>
        <strain evidence="1 2">CBS 144469</strain>
    </source>
</reference>
<name>A0A8H6HPA3_9AGAR</name>
<accession>A0A8H6HPA3</accession>
<evidence type="ECO:0000313" key="1">
    <source>
        <dbReference type="EMBL" id="KAF6749862.1"/>
    </source>
</evidence>
<dbReference type="AlphaFoldDB" id="A0A8H6HPA3"/>
<comment type="caution">
    <text evidence="1">The sequence shown here is derived from an EMBL/GenBank/DDBJ whole genome shotgun (WGS) entry which is preliminary data.</text>
</comment>
<sequence>MRFSCRVTRDGGYGPEDGMGATLVIGSKGLPVLDEMGGNPMIGSKGPPMLDEMGGTPVIGSKGPPVVDKMGGTPVTVGSRTTPVLGGSGAGPMGTSLVMGGMGAGPIGAVTVMGEVLGDVECGAGTARTELVTQVSRKEILGNEGNRAYPCLELEASNSSEAFESWMLVEAPVKVFRGRWSSPTYGRLLPAPINSQEANAHLQEVLILKPAVFDLTKLLICRSSELPQAREWLSMIGISAIRTATNQ</sequence>
<keyword evidence="2" id="KW-1185">Reference proteome</keyword>
<organism evidence="1 2">
    <name type="scientific">Ephemerocybe angulata</name>
    <dbReference type="NCBI Taxonomy" id="980116"/>
    <lineage>
        <taxon>Eukaryota</taxon>
        <taxon>Fungi</taxon>
        <taxon>Dikarya</taxon>
        <taxon>Basidiomycota</taxon>
        <taxon>Agaricomycotina</taxon>
        <taxon>Agaricomycetes</taxon>
        <taxon>Agaricomycetidae</taxon>
        <taxon>Agaricales</taxon>
        <taxon>Agaricineae</taxon>
        <taxon>Psathyrellaceae</taxon>
        <taxon>Ephemerocybe</taxon>
    </lineage>
</organism>
<evidence type="ECO:0000313" key="2">
    <source>
        <dbReference type="Proteomes" id="UP000521943"/>
    </source>
</evidence>